<sequence length="171" mass="17967">MVSQLDAHQQLSARLCAWDATGLLAAAGPEAGGSHVRGFRADDTSGEGIHLARKGFDKNAVSWPTGGYALRETEEAASTGHFVACRVGLSPLYSCCVGGAREESGEGPACPWPHINEDPRTAYCCVVAAEVGVFQRRPDIPRQGTAWRERCSGPGGDSGFAFSGLDSSEDP</sequence>
<organism evidence="2 3">
    <name type="scientific">Rangifer tarandus platyrhynchus</name>
    <name type="common">Svalbard reindeer</name>
    <dbReference type="NCBI Taxonomy" id="3082113"/>
    <lineage>
        <taxon>Eukaryota</taxon>
        <taxon>Metazoa</taxon>
        <taxon>Chordata</taxon>
        <taxon>Craniata</taxon>
        <taxon>Vertebrata</taxon>
        <taxon>Euteleostomi</taxon>
        <taxon>Mammalia</taxon>
        <taxon>Eutheria</taxon>
        <taxon>Laurasiatheria</taxon>
        <taxon>Artiodactyla</taxon>
        <taxon>Ruminantia</taxon>
        <taxon>Pecora</taxon>
        <taxon>Cervidae</taxon>
        <taxon>Odocoileinae</taxon>
        <taxon>Rangifer</taxon>
    </lineage>
</organism>
<accession>A0ABN8Y2P8</accession>
<evidence type="ECO:0000313" key="3">
    <source>
        <dbReference type="Proteomes" id="UP001176941"/>
    </source>
</evidence>
<feature type="region of interest" description="Disordered" evidence="1">
    <location>
        <begin position="144"/>
        <end position="171"/>
    </location>
</feature>
<dbReference type="Proteomes" id="UP001176941">
    <property type="component" value="Chromosome 11"/>
</dbReference>
<proteinExistence type="predicted"/>
<protein>
    <submittedName>
        <fullName evidence="2">Uncharacterized protein</fullName>
    </submittedName>
</protein>
<gene>
    <name evidence="2" type="ORF">MRATA1EN1_LOCUS3073</name>
</gene>
<reference evidence="2" key="1">
    <citation type="submission" date="2023-04" db="EMBL/GenBank/DDBJ databases">
        <authorList>
            <consortium name="ELIXIR-Norway"/>
        </authorList>
    </citation>
    <scope>NUCLEOTIDE SEQUENCE [LARGE SCALE GENOMIC DNA]</scope>
</reference>
<name>A0ABN8Y2P8_RANTA</name>
<dbReference type="EMBL" id="OX459947">
    <property type="protein sequence ID" value="CAI9154111.1"/>
    <property type="molecule type" value="Genomic_DNA"/>
</dbReference>
<evidence type="ECO:0000256" key="1">
    <source>
        <dbReference type="SAM" id="MobiDB-lite"/>
    </source>
</evidence>
<evidence type="ECO:0000313" key="2">
    <source>
        <dbReference type="EMBL" id="CAI9154111.1"/>
    </source>
</evidence>
<keyword evidence="3" id="KW-1185">Reference proteome</keyword>